<evidence type="ECO:0000313" key="7">
    <source>
        <dbReference type="Proteomes" id="UP001519460"/>
    </source>
</evidence>
<name>A0ABD0LME3_9CAEN</name>
<feature type="compositionally biased region" description="Basic residues" evidence="5">
    <location>
        <begin position="16"/>
        <end position="28"/>
    </location>
</feature>
<dbReference type="GO" id="GO:0005730">
    <property type="term" value="C:nucleolus"/>
    <property type="evidence" value="ECO:0007669"/>
    <property type="project" value="UniProtKB-SubCell"/>
</dbReference>
<feature type="region of interest" description="Disordered" evidence="5">
    <location>
        <begin position="1"/>
        <end position="29"/>
    </location>
</feature>
<keyword evidence="4" id="KW-0539">Nucleus</keyword>
<proteinExistence type="inferred from homology"/>
<dbReference type="PANTHER" id="PTHR13243">
    <property type="entry name" value="HSPC111 PROTEIN-RELATED"/>
    <property type="match status" value="1"/>
</dbReference>
<dbReference type="InterPro" id="IPR019002">
    <property type="entry name" value="Ribosome_biogenesis_Nop16"/>
</dbReference>
<comment type="caution">
    <text evidence="6">The sequence shown here is derived from an EMBL/GenBank/DDBJ whole genome shotgun (WGS) entry which is preliminary data.</text>
</comment>
<evidence type="ECO:0000256" key="3">
    <source>
        <dbReference type="ARBA" id="ARBA00015522"/>
    </source>
</evidence>
<evidence type="ECO:0000256" key="4">
    <source>
        <dbReference type="ARBA" id="ARBA00023242"/>
    </source>
</evidence>
<evidence type="ECO:0000256" key="1">
    <source>
        <dbReference type="ARBA" id="ARBA00004604"/>
    </source>
</evidence>
<dbReference type="PANTHER" id="PTHR13243:SF1">
    <property type="entry name" value="NUCLEOLAR PROTEIN 16"/>
    <property type="match status" value="1"/>
</dbReference>
<dbReference type="Pfam" id="PF09420">
    <property type="entry name" value="Nop16"/>
    <property type="match status" value="2"/>
</dbReference>
<evidence type="ECO:0000313" key="6">
    <source>
        <dbReference type="EMBL" id="KAK7500690.1"/>
    </source>
</evidence>
<evidence type="ECO:0000256" key="2">
    <source>
        <dbReference type="ARBA" id="ARBA00008479"/>
    </source>
</evidence>
<dbReference type="Proteomes" id="UP001519460">
    <property type="component" value="Unassembled WGS sequence"/>
</dbReference>
<protein>
    <recommendedName>
        <fullName evidence="3">Nucleolar protein 16</fullName>
    </recommendedName>
</protein>
<comment type="similarity">
    <text evidence="2">Belongs to the NOP16 family.</text>
</comment>
<gene>
    <name evidence="6" type="ORF">BaRGS_00007934</name>
</gene>
<reference evidence="6 7" key="1">
    <citation type="journal article" date="2023" name="Sci. Data">
        <title>Genome assembly of the Korean intertidal mud-creeper Batillaria attramentaria.</title>
        <authorList>
            <person name="Patra A.K."/>
            <person name="Ho P.T."/>
            <person name="Jun S."/>
            <person name="Lee S.J."/>
            <person name="Kim Y."/>
            <person name="Won Y.J."/>
        </authorList>
    </citation>
    <scope>NUCLEOTIDE SEQUENCE [LARGE SCALE GENOMIC DNA]</scope>
    <source>
        <strain evidence="6">Wonlab-2016</strain>
    </source>
</reference>
<comment type="subcellular location">
    <subcellularLocation>
        <location evidence="1">Nucleus</location>
        <location evidence="1">Nucleolus</location>
    </subcellularLocation>
</comment>
<dbReference type="EMBL" id="JACVVK020000035">
    <property type="protein sequence ID" value="KAK7500690.1"/>
    <property type="molecule type" value="Genomic_DNA"/>
</dbReference>
<accession>A0ABD0LME3</accession>
<sequence>MGKPKKTKKSFNYQRDRRKSWTKSKKMPTIHCKQIRQAWNEKKTLYKNMKDMGLSADPNTTLKIPRAKDLLGPQTAATDADTRYSQQRKKSRVVEELEEEANAPQQRRMKMSEPDVDFCIAMIDKYGDDYKAMARDALNYFQETPKQIGRKIRLFRSIPEQYNAYLASRSQESS</sequence>
<feature type="region of interest" description="Disordered" evidence="5">
    <location>
        <begin position="51"/>
        <end position="111"/>
    </location>
</feature>
<evidence type="ECO:0000256" key="5">
    <source>
        <dbReference type="SAM" id="MobiDB-lite"/>
    </source>
</evidence>
<dbReference type="AlphaFoldDB" id="A0ABD0LME3"/>
<keyword evidence="7" id="KW-1185">Reference proteome</keyword>
<organism evidence="6 7">
    <name type="scientific">Batillaria attramentaria</name>
    <dbReference type="NCBI Taxonomy" id="370345"/>
    <lineage>
        <taxon>Eukaryota</taxon>
        <taxon>Metazoa</taxon>
        <taxon>Spiralia</taxon>
        <taxon>Lophotrochozoa</taxon>
        <taxon>Mollusca</taxon>
        <taxon>Gastropoda</taxon>
        <taxon>Caenogastropoda</taxon>
        <taxon>Sorbeoconcha</taxon>
        <taxon>Cerithioidea</taxon>
        <taxon>Batillariidae</taxon>
        <taxon>Batillaria</taxon>
    </lineage>
</organism>